<keyword evidence="4" id="KW-0677">Repeat</keyword>
<feature type="region of interest" description="Disordered" evidence="10">
    <location>
        <begin position="1077"/>
        <end position="1165"/>
    </location>
</feature>
<keyword evidence="3 9" id="KW-0812">Transmembrane</keyword>
<dbReference type="InterPro" id="IPR001807">
    <property type="entry name" value="ClC"/>
</dbReference>
<dbReference type="Proteomes" id="UP000675881">
    <property type="component" value="Chromosome 14"/>
</dbReference>
<proteinExistence type="inferred from homology"/>
<dbReference type="CDD" id="cd12432">
    <property type="entry name" value="RRM_ACINU"/>
    <property type="match status" value="1"/>
</dbReference>
<feature type="region of interest" description="Disordered" evidence="10">
    <location>
        <begin position="641"/>
        <end position="667"/>
    </location>
</feature>
<dbReference type="InterPro" id="IPR012677">
    <property type="entry name" value="Nucleotide-bd_a/b_plait_sf"/>
</dbReference>
<dbReference type="PANTHER" id="PTHR45720:SF10">
    <property type="entry name" value="CHLORIDE CHANNEL PROTEIN 2"/>
    <property type="match status" value="1"/>
</dbReference>
<feature type="compositionally biased region" description="Basic and acidic residues" evidence="10">
    <location>
        <begin position="1219"/>
        <end position="1229"/>
    </location>
</feature>
<feature type="region of interest" description="Disordered" evidence="10">
    <location>
        <begin position="1"/>
        <end position="27"/>
    </location>
</feature>
<dbReference type="InterPro" id="IPR000644">
    <property type="entry name" value="CBS_dom"/>
</dbReference>
<dbReference type="InterPro" id="IPR035979">
    <property type="entry name" value="RBD_domain_sf"/>
</dbReference>
<feature type="compositionally biased region" description="Basic and acidic residues" evidence="10">
    <location>
        <begin position="1111"/>
        <end position="1127"/>
    </location>
</feature>
<dbReference type="SUPFAM" id="SSF54928">
    <property type="entry name" value="RNA-binding domain, RBD"/>
    <property type="match status" value="1"/>
</dbReference>
<accession>A0A7R8CKN0</accession>
<dbReference type="PROSITE" id="PS51371">
    <property type="entry name" value="CBS"/>
    <property type="match status" value="1"/>
</dbReference>
<dbReference type="FunFam" id="3.10.580.10:FF:000032">
    <property type="entry name" value="Chloride channel protein"/>
    <property type="match status" value="1"/>
</dbReference>
<feature type="transmembrane region" description="Helical" evidence="9">
    <location>
        <begin position="411"/>
        <end position="433"/>
    </location>
</feature>
<feature type="transmembrane region" description="Helical" evidence="9">
    <location>
        <begin position="314"/>
        <end position="331"/>
    </location>
</feature>
<feature type="transmembrane region" description="Helical" evidence="9">
    <location>
        <begin position="480"/>
        <end position="500"/>
    </location>
</feature>
<evidence type="ECO:0000256" key="2">
    <source>
        <dbReference type="ARBA" id="ARBA00022448"/>
    </source>
</evidence>
<gene>
    <name evidence="11" type="ORF">LSAA_5675</name>
</gene>
<dbReference type="Gene3D" id="3.10.580.10">
    <property type="entry name" value="CBS-domain"/>
    <property type="match status" value="2"/>
</dbReference>
<dbReference type="CDD" id="cd03683">
    <property type="entry name" value="ClC_1_like"/>
    <property type="match status" value="1"/>
</dbReference>
<evidence type="ECO:0000256" key="9">
    <source>
        <dbReference type="RuleBase" id="RU361221"/>
    </source>
</evidence>
<feature type="compositionally biased region" description="Polar residues" evidence="10">
    <location>
        <begin position="955"/>
        <end position="966"/>
    </location>
</feature>
<dbReference type="InterPro" id="IPR032552">
    <property type="entry name" value="RSB_motif"/>
</dbReference>
<dbReference type="OrthoDB" id="4564at2759"/>
<feature type="compositionally biased region" description="Basic and acidic residues" evidence="10">
    <location>
        <begin position="1237"/>
        <end position="1260"/>
    </location>
</feature>
<feature type="transmembrane region" description="Helical" evidence="9">
    <location>
        <begin position="273"/>
        <end position="293"/>
    </location>
</feature>
<dbReference type="PANTHER" id="PTHR45720">
    <property type="entry name" value="CHLORIDE CHANNEL PROTEIN 2"/>
    <property type="match status" value="1"/>
</dbReference>
<feature type="compositionally biased region" description="Basic and acidic residues" evidence="10">
    <location>
        <begin position="1028"/>
        <end position="1045"/>
    </location>
</feature>
<dbReference type="Gene3D" id="3.30.70.330">
    <property type="match status" value="1"/>
</dbReference>
<comment type="subcellular location">
    <subcellularLocation>
        <location evidence="1 9">Membrane</location>
        <topology evidence="1 9">Multi-pass membrane protein</topology>
    </subcellularLocation>
</comment>
<sequence>MGEVTNRLATVPGNSSGNKSDDDDERQPAMGYQQTLMYGRYSRSLGDYAKEESKRLKLIDKQRQKEYRKRKRELSGRFFWRHTFAKIGEDWIFLALLGVIMALVSFLMDYGIDSCNKSRLLLYKQLGDNIFLQYLAWVSLPVFLVLFSAGFVHVIAPQAIGSGIPEMKTILRGVVVCPWGIYANESRQSEMLAAACAVGVACCFGSPIGGVLFSIEVTSVYFAVRNYWRGFFAAVCGAMIFRLLSIWFKDNTTIIAVFLTGFKMDFPYDPQELFVFAMIGVFCGMGGALYVYLHRCYVLWMRRNKKLTKFLQKNRFIYPFLVSLVISSISFPPGLGKYAATDIGTHAQIEILFSNYTWTSSPDQLSVDEYAHVKHWITDHTNVFINLSIYILQTFFLSIIAATLPVPTGVLIPTFKVGAAFGRIVGEAMHVWFPDGVRYGGVTSFIMPGGYATVGAAAFSGAVTHTISISVIVFEMTGQITHCVPVMIAVLISNAIASLLQPSCYDSIILIKKLPYLPDILPSSSGAYSVYVEDFMVRQIKYIWHGMTFSELRQILKDGRKLRSFPLVDNPNHMILLGSIQRTELIVAIENQIGSARRTEVARQRYEERFIREKEKEQRKKIETETRRLRELEEVRKNLEMKNSAKSQRRPSRFGVTPVSEQGLESDYKKTAEEEAVSLGLDPTSPAVQALQNLPRKSILKKSNSYTIHNFPGERRTGYWMKKRVYIVPFLGQDQGTGNPILQSIFRKPGSAVNITTTSPLFSGTNYNSNSLKRVMVFDMSLEEQKTWKRVKWREKFNFGRVHIDPAPFQLVEKTSLLKVHSLFSMLGVNHAYVTAIGRLIGVVGLKELRSFFWAGELPSGTKESEKAEAAGETEQEPLVEAVEQKEEEPEEPRPSVIEKVEKKEEEVEILPEKRCCEKKSLSGREYVRGRRESPLILDADVSDFKEEEGDGDTEASSCSRTQGTHENSRNPKKTLIPLSKEQEKEESSSPLNGAADHESTVDITKKSSMTTPLAKPTIPFRKLTKSVSKEERKPRTWSDCKLPEESAEAVSTESIKDIIPHLKPLLETNTSVLDEELVVEEDTSGIMMEEEEKTKTETLPTQTATSTTENENKRENDESKENHEHTLPLSQTDDVSPSKRPRIDPPPPLIDENETDSFSSEQGNVEDFWINKIKSHCYVRFSKVEEASETRHALDGVKWPNSNPKTLSVTFSTRKKKKMEETAEEKTSFEAPPLKTEPKEAVRPSKEKEKTTTESKESAKPQLLDDLFRKTKTTPCIYWTVNEKSLKKKIGKRMKLSHE</sequence>
<keyword evidence="2 9" id="KW-0813">Transport</keyword>
<feature type="transmembrane region" description="Helical" evidence="9">
    <location>
        <begin position="383"/>
        <end position="404"/>
    </location>
</feature>
<dbReference type="InterPro" id="IPR034257">
    <property type="entry name" value="Acinus_RRM"/>
</dbReference>
<dbReference type="Pfam" id="PF00654">
    <property type="entry name" value="Voltage_CLC"/>
    <property type="match status" value="1"/>
</dbReference>
<feature type="region of interest" description="Disordered" evidence="10">
    <location>
        <begin position="1212"/>
        <end position="1265"/>
    </location>
</feature>
<feature type="compositionally biased region" description="Acidic residues" evidence="10">
    <location>
        <begin position="1077"/>
        <end position="1092"/>
    </location>
</feature>
<dbReference type="Pfam" id="PF00571">
    <property type="entry name" value="CBS"/>
    <property type="match status" value="1"/>
</dbReference>
<feature type="transmembrane region" description="Helical" evidence="9">
    <location>
        <begin position="453"/>
        <end position="473"/>
    </location>
</feature>
<dbReference type="SUPFAM" id="SSF54631">
    <property type="entry name" value="CBS-domain pair"/>
    <property type="match status" value="1"/>
</dbReference>
<evidence type="ECO:0000256" key="5">
    <source>
        <dbReference type="ARBA" id="ARBA00022989"/>
    </source>
</evidence>
<feature type="region of interest" description="Disordered" evidence="10">
    <location>
        <begin position="936"/>
        <end position="1053"/>
    </location>
</feature>
<feature type="compositionally biased region" description="Polar residues" evidence="10">
    <location>
        <begin position="1100"/>
        <end position="1110"/>
    </location>
</feature>
<evidence type="ECO:0000256" key="1">
    <source>
        <dbReference type="ARBA" id="ARBA00004141"/>
    </source>
</evidence>
<dbReference type="PRINTS" id="PR00762">
    <property type="entry name" value="CLCHANNEL"/>
</dbReference>
<dbReference type="Gene3D" id="1.10.3080.10">
    <property type="entry name" value="Clc chloride channel"/>
    <property type="match status" value="2"/>
</dbReference>
<evidence type="ECO:0000256" key="3">
    <source>
        <dbReference type="ARBA" id="ARBA00022692"/>
    </source>
</evidence>
<feature type="region of interest" description="Disordered" evidence="10">
    <location>
        <begin position="863"/>
        <end position="900"/>
    </location>
</feature>
<evidence type="ECO:0000313" key="12">
    <source>
        <dbReference type="Proteomes" id="UP000675881"/>
    </source>
</evidence>
<protein>
    <recommendedName>
        <fullName evidence="9">Chloride channel protein</fullName>
    </recommendedName>
</protein>
<keyword evidence="7 9" id="KW-0472">Membrane</keyword>
<evidence type="ECO:0000256" key="8">
    <source>
        <dbReference type="ARBA" id="ARBA00023214"/>
    </source>
</evidence>
<dbReference type="FunFam" id="1.10.3080.10:FF:000033">
    <property type="entry name" value="Chloride channel, voltage-sensitive 1"/>
    <property type="match status" value="1"/>
</dbReference>
<dbReference type="SUPFAM" id="SSF81340">
    <property type="entry name" value="Clc chloride channel"/>
    <property type="match status" value="1"/>
</dbReference>
<dbReference type="InterPro" id="IPR046342">
    <property type="entry name" value="CBS_dom_sf"/>
</dbReference>
<feature type="transmembrane region" description="Helical" evidence="9">
    <location>
        <begin position="91"/>
        <end position="110"/>
    </location>
</feature>
<dbReference type="EMBL" id="HG994593">
    <property type="protein sequence ID" value="CAF2849048.1"/>
    <property type="molecule type" value="Genomic_DNA"/>
</dbReference>
<feature type="transmembrane region" description="Helical" evidence="9">
    <location>
        <begin position="227"/>
        <end position="248"/>
    </location>
</feature>
<name>A0A7R8CKN0_LEPSM</name>
<reference evidence="11" key="1">
    <citation type="submission" date="2021-02" db="EMBL/GenBank/DDBJ databases">
        <authorList>
            <person name="Bekaert M."/>
        </authorList>
    </citation>
    <scope>NUCLEOTIDE SEQUENCE</scope>
    <source>
        <strain evidence="11">IoA-00</strain>
    </source>
</reference>
<feature type="transmembrane region" description="Helical" evidence="9">
    <location>
        <begin position="131"/>
        <end position="156"/>
    </location>
</feature>
<dbReference type="Pfam" id="PF16294">
    <property type="entry name" value="RSB_motif"/>
    <property type="match status" value="1"/>
</dbReference>
<evidence type="ECO:0000256" key="6">
    <source>
        <dbReference type="ARBA" id="ARBA00023065"/>
    </source>
</evidence>
<feature type="transmembrane region" description="Helical" evidence="9">
    <location>
        <begin position="192"/>
        <end position="215"/>
    </location>
</feature>
<feature type="compositionally biased region" description="Basic and acidic residues" evidence="10">
    <location>
        <begin position="996"/>
        <end position="1006"/>
    </location>
</feature>
<keyword evidence="8 9" id="KW-0868">Chloride</keyword>
<organism evidence="11 12">
    <name type="scientific">Lepeophtheirus salmonis</name>
    <name type="common">Salmon louse</name>
    <name type="synonym">Caligus salmonis</name>
    <dbReference type="NCBI Taxonomy" id="72036"/>
    <lineage>
        <taxon>Eukaryota</taxon>
        <taxon>Metazoa</taxon>
        <taxon>Ecdysozoa</taxon>
        <taxon>Arthropoda</taxon>
        <taxon>Crustacea</taxon>
        <taxon>Multicrustacea</taxon>
        <taxon>Hexanauplia</taxon>
        <taxon>Copepoda</taxon>
        <taxon>Siphonostomatoida</taxon>
        <taxon>Caligidae</taxon>
        <taxon>Lepeophtheirus</taxon>
    </lineage>
</organism>
<keyword evidence="6 9" id="KW-0406">Ion transport</keyword>
<evidence type="ECO:0000256" key="10">
    <source>
        <dbReference type="SAM" id="MobiDB-lite"/>
    </source>
</evidence>
<dbReference type="InterPro" id="IPR050970">
    <property type="entry name" value="Cl_channel_volt-gated"/>
</dbReference>
<evidence type="ECO:0000256" key="7">
    <source>
        <dbReference type="ARBA" id="ARBA00023136"/>
    </source>
</evidence>
<dbReference type="InterPro" id="IPR014743">
    <property type="entry name" value="Cl-channel_core"/>
</dbReference>
<keyword evidence="5 9" id="KW-1133">Transmembrane helix</keyword>
<evidence type="ECO:0000313" key="11">
    <source>
        <dbReference type="EMBL" id="CAF2849048.1"/>
    </source>
</evidence>
<keyword evidence="12" id="KW-1185">Reference proteome</keyword>
<evidence type="ECO:0000256" key="4">
    <source>
        <dbReference type="ARBA" id="ARBA00022737"/>
    </source>
</evidence>
<comment type="similarity">
    <text evidence="9">Belongs to the chloride channel (TC 2.A.49) family.</text>
</comment>
<dbReference type="GO" id="GO:0005886">
    <property type="term" value="C:plasma membrane"/>
    <property type="evidence" value="ECO:0007669"/>
    <property type="project" value="TreeGrafter"/>
</dbReference>
<dbReference type="GO" id="GO:0005247">
    <property type="term" value="F:voltage-gated chloride channel activity"/>
    <property type="evidence" value="ECO:0007669"/>
    <property type="project" value="TreeGrafter"/>
</dbReference>
<dbReference type="GO" id="GO:0003676">
    <property type="term" value="F:nucleic acid binding"/>
    <property type="evidence" value="ECO:0007669"/>
    <property type="project" value="InterPro"/>
</dbReference>